<organism evidence="1 3">
    <name type="scientific">Araneus ventricosus</name>
    <name type="common">Orbweaver spider</name>
    <name type="synonym">Epeira ventricosa</name>
    <dbReference type="NCBI Taxonomy" id="182803"/>
    <lineage>
        <taxon>Eukaryota</taxon>
        <taxon>Metazoa</taxon>
        <taxon>Ecdysozoa</taxon>
        <taxon>Arthropoda</taxon>
        <taxon>Chelicerata</taxon>
        <taxon>Arachnida</taxon>
        <taxon>Araneae</taxon>
        <taxon>Araneomorphae</taxon>
        <taxon>Entelegynae</taxon>
        <taxon>Araneoidea</taxon>
        <taxon>Araneidae</taxon>
        <taxon>Araneus</taxon>
    </lineage>
</organism>
<dbReference type="AlphaFoldDB" id="A0A4Y2PYK6"/>
<protein>
    <submittedName>
        <fullName evidence="1">Uncharacterized protein</fullName>
    </submittedName>
</protein>
<dbReference type="EMBL" id="BGPR01012351">
    <property type="protein sequence ID" value="GBN55676.1"/>
    <property type="molecule type" value="Genomic_DNA"/>
</dbReference>
<gene>
    <name evidence="2" type="ORF">AVEN_211124_1</name>
    <name evidence="1" type="ORF">AVEN_46442_1</name>
</gene>
<reference evidence="1 3" key="1">
    <citation type="journal article" date="2019" name="Sci. Rep.">
        <title>Orb-weaving spider Araneus ventricosus genome elucidates the spidroin gene catalogue.</title>
        <authorList>
            <person name="Kono N."/>
            <person name="Nakamura H."/>
            <person name="Ohtoshi R."/>
            <person name="Moran D.A.P."/>
            <person name="Shinohara A."/>
            <person name="Yoshida Y."/>
            <person name="Fujiwara M."/>
            <person name="Mori M."/>
            <person name="Tomita M."/>
            <person name="Arakawa K."/>
        </authorList>
    </citation>
    <scope>NUCLEOTIDE SEQUENCE [LARGE SCALE GENOMIC DNA]</scope>
</reference>
<comment type="caution">
    <text evidence="1">The sequence shown here is derived from an EMBL/GenBank/DDBJ whole genome shotgun (WGS) entry which is preliminary data.</text>
</comment>
<keyword evidence="3" id="KW-1185">Reference proteome</keyword>
<proteinExistence type="predicted"/>
<dbReference type="EMBL" id="BGPR01012348">
    <property type="protein sequence ID" value="GBN55670.1"/>
    <property type="molecule type" value="Genomic_DNA"/>
</dbReference>
<dbReference type="Proteomes" id="UP000499080">
    <property type="component" value="Unassembled WGS sequence"/>
</dbReference>
<evidence type="ECO:0000313" key="3">
    <source>
        <dbReference type="Proteomes" id="UP000499080"/>
    </source>
</evidence>
<evidence type="ECO:0000313" key="1">
    <source>
        <dbReference type="EMBL" id="GBN55670.1"/>
    </source>
</evidence>
<sequence length="77" mass="8185">MTQHHASCGADCDVKHLPGHVAIVCSSTISRRCHLPTGRAPPHYGNIVRIESSSMLSSADHGNLVPLGTLSFHNSTL</sequence>
<name>A0A4Y2PYK6_ARAVE</name>
<evidence type="ECO:0000313" key="2">
    <source>
        <dbReference type="EMBL" id="GBN55676.1"/>
    </source>
</evidence>
<accession>A0A4Y2PYK6</accession>